<protein>
    <recommendedName>
        <fullName evidence="3">Methyltransferase</fullName>
    </recommendedName>
</protein>
<comment type="caution">
    <text evidence="1">The sequence shown here is derived from an EMBL/GenBank/DDBJ whole genome shotgun (WGS) entry which is preliminary data.</text>
</comment>
<gene>
    <name evidence="1" type="ORF">MA20_42945</name>
</gene>
<reference evidence="1 2" key="1">
    <citation type="submission" date="2014-09" db="EMBL/GenBank/DDBJ databases">
        <title>Draft genome of Bradyrhizobium japonicum Is-34.</title>
        <authorList>
            <person name="Tsurumaru H."/>
            <person name="Yamakawa T."/>
            <person name="Hashimoto S."/>
            <person name="Okizaki K."/>
            <person name="Kanesaki Y."/>
            <person name="Yoshikawa H."/>
            <person name="Yajima S."/>
        </authorList>
    </citation>
    <scope>NUCLEOTIDE SEQUENCE [LARGE SCALE GENOMIC DNA]</scope>
    <source>
        <strain evidence="1 2">Is-34</strain>
    </source>
</reference>
<sequence length="65" mass="7037">MRKASIKERNALFGALKQAAPGGVLLYPGHRFETAAREFEAEGLASLEPRDVIDGGGLRIAKAWK</sequence>
<dbReference type="EMBL" id="JRPN01000042">
    <property type="protein sequence ID" value="KGT73708.1"/>
    <property type="molecule type" value="Genomic_DNA"/>
</dbReference>
<name>A0A0A3YJ19_BRAJP</name>
<evidence type="ECO:0008006" key="3">
    <source>
        <dbReference type="Google" id="ProtNLM"/>
    </source>
</evidence>
<evidence type="ECO:0000313" key="1">
    <source>
        <dbReference type="EMBL" id="KGT73708.1"/>
    </source>
</evidence>
<accession>A0A0A3YJ19</accession>
<evidence type="ECO:0000313" key="2">
    <source>
        <dbReference type="Proteomes" id="UP000030377"/>
    </source>
</evidence>
<organism evidence="1 2">
    <name type="scientific">Bradyrhizobium japonicum</name>
    <dbReference type="NCBI Taxonomy" id="375"/>
    <lineage>
        <taxon>Bacteria</taxon>
        <taxon>Pseudomonadati</taxon>
        <taxon>Pseudomonadota</taxon>
        <taxon>Alphaproteobacteria</taxon>
        <taxon>Hyphomicrobiales</taxon>
        <taxon>Nitrobacteraceae</taxon>
        <taxon>Bradyrhizobium</taxon>
    </lineage>
</organism>
<dbReference type="RefSeq" id="WP_041960498.1">
    <property type="nucleotide sequence ID" value="NZ_JRPN01000042.1"/>
</dbReference>
<proteinExistence type="predicted"/>
<dbReference type="Proteomes" id="UP000030377">
    <property type="component" value="Unassembled WGS sequence"/>
</dbReference>
<dbReference type="AlphaFoldDB" id="A0A0A3YJ19"/>